<accession>I7JS31</accession>
<name>I7JS31_9BURK</name>
<dbReference type="RefSeq" id="WP_015552024.1">
    <property type="nucleotide sequence ID" value="NC_021033.1"/>
</dbReference>
<protein>
    <submittedName>
        <fullName evidence="1">Uncharacterized protein</fullName>
    </submittedName>
</protein>
<proteinExistence type="predicted"/>
<gene>
    <name evidence="1" type="ORF">KUM_1231</name>
</gene>
<reference evidence="1" key="1">
    <citation type="journal article" date="2012" name="Vet. Microbiol.">
        <title>Comparative genomic analyses of the Taylorellae.</title>
        <authorList>
            <person name="Hauser H."/>
            <person name="Richter D.C."/>
            <person name="van Tonder A."/>
            <person name="Clark L."/>
            <person name="Preston A."/>
        </authorList>
    </citation>
    <scope>NUCLEOTIDE SEQUENCE</scope>
    <source>
        <strain evidence="1">14/45</strain>
    </source>
</reference>
<dbReference type="HOGENOM" id="CLU_1160646_0_0_4"/>
<dbReference type="BioCyc" id="TASI1091495:G13GE-1224-MONOMER"/>
<dbReference type="KEGG" id="tat:KUM_1231"/>
<dbReference type="EMBL" id="HE681424">
    <property type="protein sequence ID" value="CCG20012.1"/>
    <property type="molecule type" value="Genomic_DNA"/>
</dbReference>
<evidence type="ECO:0000313" key="1">
    <source>
        <dbReference type="EMBL" id="CCG20012.1"/>
    </source>
</evidence>
<organism evidence="1">
    <name type="scientific">Taylorella asinigenitalis 14/45</name>
    <dbReference type="NCBI Taxonomy" id="1091495"/>
    <lineage>
        <taxon>Bacteria</taxon>
        <taxon>Pseudomonadati</taxon>
        <taxon>Pseudomonadota</taxon>
        <taxon>Betaproteobacteria</taxon>
        <taxon>Burkholderiales</taxon>
        <taxon>Alcaligenaceae</taxon>
        <taxon>Taylorella</taxon>
    </lineage>
</organism>
<sequence>MDTKLKQSSLNNAKEPTEINKLDNSLFNLLNKQTKKVVGLEIIGLLLKAKVIEKIENSKNYKVENLGSGELLIARLSHSCIFEPNLGDVVQYTHFSDDTSYILNILESSDHEEDTTKIKITGNLEILCKSISLTSDVLSFKSKQINIDSFMYKNASHIYEVETSLFKSSSQSFSLITENYSTKTINSNRLITGTDKVRALNINYSAASIAKVSGNITMVNGRELFISDGETYVSWINFH</sequence>
<dbReference type="Pfam" id="PF12059">
    <property type="entry name" value="DUF3540"/>
    <property type="match status" value="1"/>
</dbReference>
<dbReference type="InterPro" id="IPR021927">
    <property type="entry name" value="DUF3540"/>
</dbReference>
<dbReference type="AlphaFoldDB" id="I7JS31"/>